<dbReference type="InterPro" id="IPR003782">
    <property type="entry name" value="SCO1/SenC"/>
</dbReference>
<evidence type="ECO:0000256" key="3">
    <source>
        <dbReference type="ARBA" id="ARBA00022723"/>
    </source>
</evidence>
<dbReference type="PIRSF" id="PIRSF037736">
    <property type="entry name" value="SCO1"/>
    <property type="match status" value="1"/>
</dbReference>
<dbReference type="Gene3D" id="3.40.30.10">
    <property type="entry name" value="Glutaredoxin"/>
    <property type="match status" value="1"/>
</dbReference>
<comment type="subcellular location">
    <subcellularLocation>
        <location evidence="1 8">Mitochondrion inner membrane</location>
    </subcellularLocation>
</comment>
<dbReference type="GO" id="GO:0005507">
    <property type="term" value="F:copper ion binding"/>
    <property type="evidence" value="ECO:0007669"/>
    <property type="project" value="InterPro"/>
</dbReference>
<dbReference type="PANTHER" id="PTHR12151">
    <property type="entry name" value="ELECTRON TRANSPORT PROTIN SCO1/SENC FAMILY MEMBER"/>
    <property type="match status" value="1"/>
</dbReference>
<organism evidence="9 10">
    <name type="scientific">Owenia fusiformis</name>
    <name type="common">Polychaete worm</name>
    <dbReference type="NCBI Taxonomy" id="6347"/>
    <lineage>
        <taxon>Eukaryota</taxon>
        <taxon>Metazoa</taxon>
        <taxon>Spiralia</taxon>
        <taxon>Lophotrochozoa</taxon>
        <taxon>Annelida</taxon>
        <taxon>Polychaeta</taxon>
        <taxon>Sedentaria</taxon>
        <taxon>Canalipalpata</taxon>
        <taxon>Sabellida</taxon>
        <taxon>Oweniida</taxon>
        <taxon>Oweniidae</taxon>
        <taxon>Owenia</taxon>
    </lineage>
</organism>
<keyword evidence="3 8" id="KW-0479">Metal-binding</keyword>
<dbReference type="AlphaFoldDB" id="A0A8J1U917"/>
<dbReference type="GO" id="GO:0005743">
    <property type="term" value="C:mitochondrial inner membrane"/>
    <property type="evidence" value="ECO:0007669"/>
    <property type="project" value="UniProtKB-SubCell"/>
</dbReference>
<proteinExistence type="inferred from homology"/>
<evidence type="ECO:0000256" key="6">
    <source>
        <dbReference type="ARBA" id="ARBA00023128"/>
    </source>
</evidence>
<gene>
    <name evidence="9" type="ORF">OFUS_LOCUS832</name>
</gene>
<dbReference type="Proteomes" id="UP000749559">
    <property type="component" value="Unassembled WGS sequence"/>
</dbReference>
<dbReference type="EMBL" id="CAIIXF020000001">
    <property type="protein sequence ID" value="CAH1773204.1"/>
    <property type="molecule type" value="Genomic_DNA"/>
</dbReference>
<dbReference type="GO" id="GO:0033617">
    <property type="term" value="P:mitochondrial respiratory chain complex IV assembly"/>
    <property type="evidence" value="ECO:0007669"/>
    <property type="project" value="TreeGrafter"/>
</dbReference>
<dbReference type="InterPro" id="IPR036249">
    <property type="entry name" value="Thioredoxin-like_sf"/>
</dbReference>
<dbReference type="PANTHER" id="PTHR12151:SF5">
    <property type="entry name" value="AT19154P"/>
    <property type="match status" value="1"/>
</dbReference>
<sequence length="291" mass="32810">MFNLIGRRSCGFSKAVKQIYCSQHRYSSKQLSSSKFLHLSALGEESSLCVNCTAHRYLSTSARQCADKSGQPGDPMQGKGPISWKSLLVALGLGGSLLFYVQMVKKEKEKEKDKERKRAVGKAKIGGEWELVDHNNKLRSSKDFHGQWCLLYFGFTHCPDICPEELDKMVQVVDEIDAIKQIPNVTPLFISVDPERDTVPAVAEYVKEFSDKIIGLTGSKDQVNTATRAYRVYYSEGPRDEDNDYIVDHTIIMYLVNPDGEFVDYYGQNKTATMITSGIAMQMQKFKNRSS</sequence>
<evidence type="ECO:0000256" key="7">
    <source>
        <dbReference type="ARBA" id="ARBA00023136"/>
    </source>
</evidence>
<dbReference type="SUPFAM" id="SSF52833">
    <property type="entry name" value="Thioredoxin-like"/>
    <property type="match status" value="1"/>
</dbReference>
<accession>A0A8J1U917</accession>
<keyword evidence="5 8" id="KW-0186">Copper</keyword>
<comment type="caution">
    <text evidence="9">The sequence shown here is derived from an EMBL/GenBank/DDBJ whole genome shotgun (WGS) entry which is preliminary data.</text>
</comment>
<dbReference type="GO" id="GO:0016531">
    <property type="term" value="F:copper chaperone activity"/>
    <property type="evidence" value="ECO:0007669"/>
    <property type="project" value="InterPro"/>
</dbReference>
<dbReference type="GO" id="GO:0006878">
    <property type="term" value="P:intracellular copper ion homeostasis"/>
    <property type="evidence" value="ECO:0007669"/>
    <property type="project" value="UniProtKB-UniRule"/>
</dbReference>
<dbReference type="Pfam" id="PF02630">
    <property type="entry name" value="SCO1-SenC"/>
    <property type="match status" value="1"/>
</dbReference>
<protein>
    <submittedName>
        <fullName evidence="9">Uncharacterized protein</fullName>
    </submittedName>
</protein>
<keyword evidence="7" id="KW-0472">Membrane</keyword>
<comment type="function">
    <text evidence="8">Copper metallochaperone essential for the synthesis and maturation of cytochrome c oxidase subunit II (MT-CO2/COX2) by facilitating the incorporation of copper into the Cu(A) site of MT-CO2/COX2.</text>
</comment>
<name>A0A8J1U917_OWEFU</name>
<keyword evidence="8" id="KW-0143">Chaperone</keyword>
<keyword evidence="6 8" id="KW-0496">Mitochondrion</keyword>
<dbReference type="CDD" id="cd02968">
    <property type="entry name" value="SCO"/>
    <property type="match status" value="1"/>
</dbReference>
<evidence type="ECO:0000313" key="9">
    <source>
        <dbReference type="EMBL" id="CAH1773204.1"/>
    </source>
</evidence>
<evidence type="ECO:0000313" key="10">
    <source>
        <dbReference type="Proteomes" id="UP000749559"/>
    </source>
</evidence>
<keyword evidence="10" id="KW-1185">Reference proteome</keyword>
<reference evidence="9" key="1">
    <citation type="submission" date="2022-03" db="EMBL/GenBank/DDBJ databases">
        <authorList>
            <person name="Martin C."/>
        </authorList>
    </citation>
    <scope>NUCLEOTIDE SEQUENCE</scope>
</reference>
<comment type="subunit">
    <text evidence="8">Homodimer.</text>
</comment>
<evidence type="ECO:0000256" key="5">
    <source>
        <dbReference type="ARBA" id="ARBA00023008"/>
    </source>
</evidence>
<dbReference type="FunFam" id="3.40.30.10:FF:000013">
    <property type="entry name" value="Blast:Protein SCO1 homolog, mitochondrial"/>
    <property type="match status" value="1"/>
</dbReference>
<keyword evidence="4 8" id="KW-0999">Mitochondrion inner membrane</keyword>
<dbReference type="InterPro" id="IPR017276">
    <property type="entry name" value="Synth_of_cyt-c-oxidase_Sco1/2"/>
</dbReference>
<evidence type="ECO:0000256" key="1">
    <source>
        <dbReference type="ARBA" id="ARBA00004273"/>
    </source>
</evidence>
<evidence type="ECO:0000256" key="8">
    <source>
        <dbReference type="PIRNR" id="PIRNR037736"/>
    </source>
</evidence>
<evidence type="ECO:0000256" key="2">
    <source>
        <dbReference type="ARBA" id="ARBA00010996"/>
    </source>
</evidence>
<dbReference type="OrthoDB" id="270009at2759"/>
<evidence type="ECO:0000256" key="4">
    <source>
        <dbReference type="ARBA" id="ARBA00022792"/>
    </source>
</evidence>
<comment type="similarity">
    <text evidence="2 8">Belongs to the SCO1/2 family.</text>
</comment>